<keyword evidence="1" id="KW-0012">Acyltransferase</keyword>
<dbReference type="InterPro" id="IPR016039">
    <property type="entry name" value="Thiolase-like"/>
</dbReference>
<sequence>MFGALDNLFANTNVDPKDVGILVVNCSIFCPTPSLSAMIVNKYKLTEVTSGHSTSAEWVAAPELSGWILLKTCCCYIGTRTQLLSRQRTLLSTGISVTTSPCWYRTACFESVALRFCCRTSLGTRDGLSTGSCMSSGLTVEQTTKLSLRLSTGEDDTGKKGVFLSKDLMAIAGETLKTNFTTLGPLVLPVSEQILYFTTLLAKKLFNEKGLQLSPVHAEPARMTLHRFGNTSSSSTWYELAYIEAKGRMRRGDRVWQIAFGSGFKCNSAVWEALRNVKPSKNNPWEACVDKYPVTLRY</sequence>
<keyword evidence="5" id="KW-1185">Reference proteome</keyword>
<reference evidence="4" key="1">
    <citation type="submission" date="2020-01" db="EMBL/GenBank/DDBJ databases">
        <authorList>
            <person name="Mishra B."/>
        </authorList>
    </citation>
    <scope>NUCLEOTIDE SEQUENCE [LARGE SCALE GENOMIC DNA]</scope>
</reference>
<evidence type="ECO:0000259" key="3">
    <source>
        <dbReference type="Pfam" id="PF08392"/>
    </source>
</evidence>
<keyword evidence="1" id="KW-0808">Transferase</keyword>
<accession>A0A6D2L955</accession>
<dbReference type="AlphaFoldDB" id="A0A6D2L955"/>
<dbReference type="GO" id="GO:0016020">
    <property type="term" value="C:membrane"/>
    <property type="evidence" value="ECO:0007669"/>
    <property type="project" value="InterPro"/>
</dbReference>
<dbReference type="OrthoDB" id="329835at2759"/>
<evidence type="ECO:0000313" key="4">
    <source>
        <dbReference type="EMBL" id="CAA7061208.1"/>
    </source>
</evidence>
<proteinExistence type="predicted"/>
<protein>
    <recommendedName>
        <fullName evidence="3">FAE domain-containing protein</fullName>
    </recommendedName>
</protein>
<dbReference type="GO" id="GO:0006633">
    <property type="term" value="P:fatty acid biosynthetic process"/>
    <property type="evidence" value="ECO:0007669"/>
    <property type="project" value="InterPro"/>
</dbReference>
<gene>
    <name evidence="4" type="ORF">MERR_LOCUS48444</name>
</gene>
<dbReference type="PANTHER" id="PTHR31561">
    <property type="entry name" value="3-KETOACYL-COA SYNTHASE"/>
    <property type="match status" value="1"/>
</dbReference>
<dbReference type="SUPFAM" id="SSF53901">
    <property type="entry name" value="Thiolase-like"/>
    <property type="match status" value="2"/>
</dbReference>
<organism evidence="4 5">
    <name type="scientific">Microthlaspi erraticum</name>
    <dbReference type="NCBI Taxonomy" id="1685480"/>
    <lineage>
        <taxon>Eukaryota</taxon>
        <taxon>Viridiplantae</taxon>
        <taxon>Streptophyta</taxon>
        <taxon>Embryophyta</taxon>
        <taxon>Tracheophyta</taxon>
        <taxon>Spermatophyta</taxon>
        <taxon>Magnoliopsida</taxon>
        <taxon>eudicotyledons</taxon>
        <taxon>Gunneridae</taxon>
        <taxon>Pentapetalae</taxon>
        <taxon>rosids</taxon>
        <taxon>malvids</taxon>
        <taxon>Brassicales</taxon>
        <taxon>Brassicaceae</taxon>
        <taxon>Coluteocarpeae</taxon>
        <taxon>Microthlaspi</taxon>
    </lineage>
</organism>
<dbReference type="GO" id="GO:0009922">
    <property type="term" value="F:fatty acid elongase activity"/>
    <property type="evidence" value="ECO:0007669"/>
    <property type="project" value="UniProtKB-EC"/>
</dbReference>
<dbReference type="InterPro" id="IPR012392">
    <property type="entry name" value="3-ktacl-CoA_syn"/>
</dbReference>
<evidence type="ECO:0000256" key="1">
    <source>
        <dbReference type="ARBA" id="ARBA00023315"/>
    </source>
</evidence>
<name>A0A6D2L955_9BRAS</name>
<comment type="caution">
    <text evidence="4">The sequence shown here is derived from an EMBL/GenBank/DDBJ whole genome shotgun (WGS) entry which is preliminary data.</text>
</comment>
<evidence type="ECO:0000313" key="5">
    <source>
        <dbReference type="Proteomes" id="UP000467841"/>
    </source>
</evidence>
<evidence type="ECO:0000256" key="2">
    <source>
        <dbReference type="ARBA" id="ARBA00047375"/>
    </source>
</evidence>
<feature type="domain" description="FAE" evidence="3">
    <location>
        <begin position="1"/>
        <end position="47"/>
    </location>
</feature>
<dbReference type="EMBL" id="CACVBM020001857">
    <property type="protein sequence ID" value="CAA7061208.1"/>
    <property type="molecule type" value="Genomic_DNA"/>
</dbReference>
<dbReference type="Proteomes" id="UP000467841">
    <property type="component" value="Unassembled WGS sequence"/>
</dbReference>
<comment type="catalytic activity">
    <reaction evidence="2">
        <text>a very-long-chain acyl-CoA + malonyl-CoA + H(+) = a very-long-chain 3-oxoacyl-CoA + CO2 + CoA</text>
        <dbReference type="Rhea" id="RHEA:32727"/>
        <dbReference type="ChEBI" id="CHEBI:15378"/>
        <dbReference type="ChEBI" id="CHEBI:16526"/>
        <dbReference type="ChEBI" id="CHEBI:57287"/>
        <dbReference type="ChEBI" id="CHEBI:57384"/>
        <dbReference type="ChEBI" id="CHEBI:90725"/>
        <dbReference type="ChEBI" id="CHEBI:90736"/>
        <dbReference type="EC" id="2.3.1.199"/>
    </reaction>
</comment>
<feature type="domain" description="FAE" evidence="3">
    <location>
        <begin position="153"/>
        <end position="205"/>
    </location>
</feature>
<dbReference type="Gene3D" id="3.40.47.10">
    <property type="match status" value="2"/>
</dbReference>
<dbReference type="Pfam" id="PF08392">
    <property type="entry name" value="FAE1_CUT1_RppA"/>
    <property type="match status" value="2"/>
</dbReference>
<dbReference type="InterPro" id="IPR013601">
    <property type="entry name" value="FAE1_typ3_polyketide_synth"/>
</dbReference>